<accession>A0ACD3ALN4</accession>
<gene>
    <name evidence="1" type="ORF">BDN72DRAFT_843754</name>
</gene>
<sequence length="383" mass="42826">MLLTDLPPDTLDEIVGALKAIRGSSLFSISLVCRAFRSPSQRRIFHLILLEPSSSLPYNPILPPAHHVRLRDILKVNPILATYVKDLRCVQQDLSSAVTGRFADNEIKKPWMVDHGHLLTEILQLLDSAPIRTFALENVPGAVPLNWFSLHSALQSAFLRIFRNSNITSVYFTGLSLPQNIFSAFTANLKHITLGIFTWSPDDLLSAPHPPVFHRPSSLQVIVSRNPDRLFDSIGAQTGLDLTDVRKLQLDICYVLPTGNLTRFISLPKLKDLLITIPRPGRGDNTNFNLSQAVCLRSLTVSSNLFSISTEEFSLIDPTLASLPSHASLKTFTLKLIICCDSARATDVEPFQLLSKTLSCLHRRIRSIRRIIFKLNLRWLPGT</sequence>
<organism evidence="1 2">
    <name type="scientific">Pluteus cervinus</name>
    <dbReference type="NCBI Taxonomy" id="181527"/>
    <lineage>
        <taxon>Eukaryota</taxon>
        <taxon>Fungi</taxon>
        <taxon>Dikarya</taxon>
        <taxon>Basidiomycota</taxon>
        <taxon>Agaricomycotina</taxon>
        <taxon>Agaricomycetes</taxon>
        <taxon>Agaricomycetidae</taxon>
        <taxon>Agaricales</taxon>
        <taxon>Pluteineae</taxon>
        <taxon>Pluteaceae</taxon>
        <taxon>Pluteus</taxon>
    </lineage>
</organism>
<reference evidence="1 2" key="1">
    <citation type="journal article" date="2019" name="Nat. Ecol. Evol.">
        <title>Megaphylogeny resolves global patterns of mushroom evolution.</title>
        <authorList>
            <person name="Varga T."/>
            <person name="Krizsan K."/>
            <person name="Foldi C."/>
            <person name="Dima B."/>
            <person name="Sanchez-Garcia M."/>
            <person name="Sanchez-Ramirez S."/>
            <person name="Szollosi G.J."/>
            <person name="Szarkandi J.G."/>
            <person name="Papp V."/>
            <person name="Albert L."/>
            <person name="Andreopoulos W."/>
            <person name="Angelini C."/>
            <person name="Antonin V."/>
            <person name="Barry K.W."/>
            <person name="Bougher N.L."/>
            <person name="Buchanan P."/>
            <person name="Buyck B."/>
            <person name="Bense V."/>
            <person name="Catcheside P."/>
            <person name="Chovatia M."/>
            <person name="Cooper J."/>
            <person name="Damon W."/>
            <person name="Desjardin D."/>
            <person name="Finy P."/>
            <person name="Geml J."/>
            <person name="Haridas S."/>
            <person name="Hughes K."/>
            <person name="Justo A."/>
            <person name="Karasinski D."/>
            <person name="Kautmanova I."/>
            <person name="Kiss B."/>
            <person name="Kocsube S."/>
            <person name="Kotiranta H."/>
            <person name="LaButti K.M."/>
            <person name="Lechner B.E."/>
            <person name="Liimatainen K."/>
            <person name="Lipzen A."/>
            <person name="Lukacs Z."/>
            <person name="Mihaltcheva S."/>
            <person name="Morgado L.N."/>
            <person name="Niskanen T."/>
            <person name="Noordeloos M.E."/>
            <person name="Ohm R.A."/>
            <person name="Ortiz-Santana B."/>
            <person name="Ovrebo C."/>
            <person name="Racz N."/>
            <person name="Riley R."/>
            <person name="Savchenko A."/>
            <person name="Shiryaev A."/>
            <person name="Soop K."/>
            <person name="Spirin V."/>
            <person name="Szebenyi C."/>
            <person name="Tomsovsky M."/>
            <person name="Tulloss R.E."/>
            <person name="Uehling J."/>
            <person name="Grigoriev I.V."/>
            <person name="Vagvolgyi C."/>
            <person name="Papp T."/>
            <person name="Martin F.M."/>
            <person name="Miettinen O."/>
            <person name="Hibbett D.S."/>
            <person name="Nagy L.G."/>
        </authorList>
    </citation>
    <scope>NUCLEOTIDE SEQUENCE [LARGE SCALE GENOMIC DNA]</scope>
    <source>
        <strain evidence="1 2">NL-1719</strain>
    </source>
</reference>
<keyword evidence="2" id="KW-1185">Reference proteome</keyword>
<proteinExistence type="predicted"/>
<dbReference type="Proteomes" id="UP000308600">
    <property type="component" value="Unassembled WGS sequence"/>
</dbReference>
<dbReference type="EMBL" id="ML208393">
    <property type="protein sequence ID" value="TFK66828.1"/>
    <property type="molecule type" value="Genomic_DNA"/>
</dbReference>
<evidence type="ECO:0000313" key="1">
    <source>
        <dbReference type="EMBL" id="TFK66828.1"/>
    </source>
</evidence>
<evidence type="ECO:0000313" key="2">
    <source>
        <dbReference type="Proteomes" id="UP000308600"/>
    </source>
</evidence>
<protein>
    <submittedName>
        <fullName evidence="1">Uncharacterized protein</fullName>
    </submittedName>
</protein>
<name>A0ACD3ALN4_9AGAR</name>